<dbReference type="PROSITE" id="PS50928">
    <property type="entry name" value="ABC_TM1"/>
    <property type="match status" value="1"/>
</dbReference>
<protein>
    <submittedName>
        <fullName evidence="11">Dipeptide transport system permease protein DppC</fullName>
    </submittedName>
</protein>
<evidence type="ECO:0000256" key="4">
    <source>
        <dbReference type="ARBA" id="ARBA00022692"/>
    </source>
</evidence>
<sequence length="298" mass="31756">MVATAETTRSEQTDVRGDSAWVQHWKQLRSNPLGLFGLVLVVLMVGSAVLADVIVPYDPTQILVGPRLGPPSWEHPLGTDQLGRDTLSRVIMGGQVAMLVAVAALSVALSIGLLLGLIAGFGPRWLDNGLLLVLDSVRAFPVIIFALAVITLLGPSLTTVVLVVAITSIPVYARVVRTQTQSLSDNEYILAERAMGAGTPRILGVHILPNVIGPLLILASMDVPLVIALEAGLSFLGMGVRPPTPSWGTILNNGYNYIQNSPWPVIAGGIPIILTTLGFTFLGEALRDIFDPKLRRDV</sequence>
<dbReference type="GO" id="GO:0015031">
    <property type="term" value="P:protein transport"/>
    <property type="evidence" value="ECO:0007669"/>
    <property type="project" value="UniProtKB-KW"/>
</dbReference>
<evidence type="ECO:0000256" key="7">
    <source>
        <dbReference type="ARBA" id="ARBA00022989"/>
    </source>
</evidence>
<feature type="transmembrane region" description="Helical" evidence="9">
    <location>
        <begin position="139"/>
        <end position="172"/>
    </location>
</feature>
<comment type="caution">
    <text evidence="11">The sequence shown here is derived from an EMBL/GenBank/DDBJ whole genome shotgun (WGS) entry which is preliminary data.</text>
</comment>
<evidence type="ECO:0000256" key="2">
    <source>
        <dbReference type="ARBA" id="ARBA00022448"/>
    </source>
</evidence>
<feature type="transmembrane region" description="Helical" evidence="9">
    <location>
        <begin position="33"/>
        <end position="55"/>
    </location>
</feature>
<dbReference type="PANTHER" id="PTHR43386">
    <property type="entry name" value="OLIGOPEPTIDE TRANSPORT SYSTEM PERMEASE PROTEIN APPC"/>
    <property type="match status" value="1"/>
</dbReference>
<dbReference type="InterPro" id="IPR000515">
    <property type="entry name" value="MetI-like"/>
</dbReference>
<keyword evidence="2 9" id="KW-0813">Transport</keyword>
<feature type="transmembrane region" description="Helical" evidence="9">
    <location>
        <begin position="211"/>
        <end position="236"/>
    </location>
</feature>
<evidence type="ECO:0000259" key="10">
    <source>
        <dbReference type="PROSITE" id="PS50928"/>
    </source>
</evidence>
<accession>K9H2P4</accession>
<dbReference type="SUPFAM" id="SSF161098">
    <property type="entry name" value="MetI-like"/>
    <property type="match status" value="1"/>
</dbReference>
<gene>
    <name evidence="11" type="ORF">C882_3609</name>
</gene>
<dbReference type="GO" id="GO:0005886">
    <property type="term" value="C:plasma membrane"/>
    <property type="evidence" value="ECO:0007669"/>
    <property type="project" value="UniProtKB-SubCell"/>
</dbReference>
<evidence type="ECO:0000256" key="3">
    <source>
        <dbReference type="ARBA" id="ARBA00022475"/>
    </source>
</evidence>
<dbReference type="InterPro" id="IPR050366">
    <property type="entry name" value="BP-dependent_transpt_permease"/>
</dbReference>
<evidence type="ECO:0000256" key="9">
    <source>
        <dbReference type="RuleBase" id="RU363032"/>
    </source>
</evidence>
<dbReference type="eggNOG" id="COG1173">
    <property type="taxonomic scope" value="Bacteria"/>
</dbReference>
<evidence type="ECO:0000256" key="1">
    <source>
        <dbReference type="ARBA" id="ARBA00004651"/>
    </source>
</evidence>
<dbReference type="PANTHER" id="PTHR43386:SF1">
    <property type="entry name" value="D,D-DIPEPTIDE TRANSPORT SYSTEM PERMEASE PROTEIN DDPC-RELATED"/>
    <property type="match status" value="1"/>
</dbReference>
<dbReference type="EMBL" id="ANHY01000005">
    <property type="protein sequence ID" value="EKV31857.1"/>
    <property type="molecule type" value="Genomic_DNA"/>
</dbReference>
<evidence type="ECO:0000256" key="8">
    <source>
        <dbReference type="ARBA" id="ARBA00023136"/>
    </source>
</evidence>
<organism evidence="11 12">
    <name type="scientific">Caenispirillum salinarum AK4</name>
    <dbReference type="NCBI Taxonomy" id="1238182"/>
    <lineage>
        <taxon>Bacteria</taxon>
        <taxon>Pseudomonadati</taxon>
        <taxon>Pseudomonadota</taxon>
        <taxon>Alphaproteobacteria</taxon>
        <taxon>Rhodospirillales</taxon>
        <taxon>Novispirillaceae</taxon>
        <taxon>Caenispirillum</taxon>
    </lineage>
</organism>
<keyword evidence="5" id="KW-0571">Peptide transport</keyword>
<keyword evidence="8 9" id="KW-0472">Membrane</keyword>
<name>K9H2P4_9PROT</name>
<dbReference type="Pfam" id="PF00528">
    <property type="entry name" value="BPD_transp_1"/>
    <property type="match status" value="1"/>
</dbReference>
<feature type="domain" description="ABC transmembrane type-1" evidence="10">
    <location>
        <begin position="94"/>
        <end position="283"/>
    </location>
</feature>
<comment type="subcellular location">
    <subcellularLocation>
        <location evidence="1 9">Cell membrane</location>
        <topology evidence="1 9">Multi-pass membrane protein</topology>
    </subcellularLocation>
</comment>
<evidence type="ECO:0000313" key="12">
    <source>
        <dbReference type="Proteomes" id="UP000009881"/>
    </source>
</evidence>
<dbReference type="Pfam" id="PF12911">
    <property type="entry name" value="OppC_N"/>
    <property type="match status" value="1"/>
</dbReference>
<dbReference type="InterPro" id="IPR035906">
    <property type="entry name" value="MetI-like_sf"/>
</dbReference>
<dbReference type="CDD" id="cd06261">
    <property type="entry name" value="TM_PBP2"/>
    <property type="match status" value="1"/>
</dbReference>
<dbReference type="InterPro" id="IPR025966">
    <property type="entry name" value="OppC_N"/>
</dbReference>
<comment type="similarity">
    <text evidence="9">Belongs to the binding-protein-dependent transport system permease family.</text>
</comment>
<evidence type="ECO:0000313" key="11">
    <source>
        <dbReference type="EMBL" id="EKV31857.1"/>
    </source>
</evidence>
<proteinExistence type="inferred from homology"/>
<keyword evidence="3" id="KW-1003">Cell membrane</keyword>
<feature type="transmembrane region" description="Helical" evidence="9">
    <location>
        <begin position="265"/>
        <end position="286"/>
    </location>
</feature>
<dbReference type="AlphaFoldDB" id="K9H2P4"/>
<keyword evidence="12" id="KW-1185">Reference proteome</keyword>
<dbReference type="GO" id="GO:0055085">
    <property type="term" value="P:transmembrane transport"/>
    <property type="evidence" value="ECO:0007669"/>
    <property type="project" value="InterPro"/>
</dbReference>
<keyword evidence="7 9" id="KW-1133">Transmembrane helix</keyword>
<dbReference type="PATRIC" id="fig|1238182.3.peg.1280"/>
<evidence type="ECO:0000256" key="5">
    <source>
        <dbReference type="ARBA" id="ARBA00022856"/>
    </source>
</evidence>
<dbReference type="OrthoDB" id="9812701at2"/>
<keyword evidence="4 9" id="KW-0812">Transmembrane</keyword>
<feature type="transmembrane region" description="Helical" evidence="9">
    <location>
        <begin position="96"/>
        <end position="119"/>
    </location>
</feature>
<dbReference type="GO" id="GO:0015833">
    <property type="term" value="P:peptide transport"/>
    <property type="evidence" value="ECO:0007669"/>
    <property type="project" value="UniProtKB-KW"/>
</dbReference>
<reference evidence="11 12" key="1">
    <citation type="journal article" date="2013" name="Genome Announc.">
        <title>Draft Genome Sequence of an Alphaproteobacterium, Caenispirillum salinarum AK4(T), Isolated from a Solar Saltern.</title>
        <authorList>
            <person name="Khatri I."/>
            <person name="Singh A."/>
            <person name="Korpole S."/>
            <person name="Pinnaka A.K."/>
            <person name="Subramanian S."/>
        </authorList>
    </citation>
    <scope>NUCLEOTIDE SEQUENCE [LARGE SCALE GENOMIC DNA]</scope>
    <source>
        <strain evidence="11 12">AK4</strain>
    </source>
</reference>
<dbReference type="STRING" id="1238182.C882_3609"/>
<evidence type="ECO:0000256" key="6">
    <source>
        <dbReference type="ARBA" id="ARBA00022927"/>
    </source>
</evidence>
<keyword evidence="6" id="KW-0653">Protein transport</keyword>
<dbReference type="RefSeq" id="WP_009539726.1">
    <property type="nucleotide sequence ID" value="NZ_ANHY01000005.1"/>
</dbReference>
<dbReference type="Proteomes" id="UP000009881">
    <property type="component" value="Unassembled WGS sequence"/>
</dbReference>
<dbReference type="Gene3D" id="1.10.3720.10">
    <property type="entry name" value="MetI-like"/>
    <property type="match status" value="1"/>
</dbReference>